<name>A0A4S8LYF8_DENBC</name>
<keyword evidence="2" id="KW-1185">Reference proteome</keyword>
<evidence type="ECO:0000313" key="2">
    <source>
        <dbReference type="Proteomes" id="UP000297245"/>
    </source>
</evidence>
<accession>A0A4S8LYF8</accession>
<sequence length="158" mass="17639">MSGTLTYLPPLPVFPLSPEYPEKSWSPNVYGAYEELCSLYESAYRKGLTILLTLEEYADAEHIPANWLEAATNSLVNLLNSLTEAMESSTQKEDSNIRSLHAVHIVTGIAASDNNRASTVLLSRTITLWCWEPVLRATQVTHNKDKDKGKRKQGQDSD</sequence>
<proteinExistence type="predicted"/>
<gene>
    <name evidence="1" type="ORF">K435DRAFT_899383</name>
</gene>
<dbReference type="Proteomes" id="UP000297245">
    <property type="component" value="Unassembled WGS sequence"/>
</dbReference>
<reference evidence="1 2" key="1">
    <citation type="journal article" date="2019" name="Nat. Ecol. Evol.">
        <title>Megaphylogeny resolves global patterns of mushroom evolution.</title>
        <authorList>
            <person name="Varga T."/>
            <person name="Krizsan K."/>
            <person name="Foldi C."/>
            <person name="Dima B."/>
            <person name="Sanchez-Garcia M."/>
            <person name="Sanchez-Ramirez S."/>
            <person name="Szollosi G.J."/>
            <person name="Szarkandi J.G."/>
            <person name="Papp V."/>
            <person name="Albert L."/>
            <person name="Andreopoulos W."/>
            <person name="Angelini C."/>
            <person name="Antonin V."/>
            <person name="Barry K.W."/>
            <person name="Bougher N.L."/>
            <person name="Buchanan P."/>
            <person name="Buyck B."/>
            <person name="Bense V."/>
            <person name="Catcheside P."/>
            <person name="Chovatia M."/>
            <person name="Cooper J."/>
            <person name="Damon W."/>
            <person name="Desjardin D."/>
            <person name="Finy P."/>
            <person name="Geml J."/>
            <person name="Haridas S."/>
            <person name="Hughes K."/>
            <person name="Justo A."/>
            <person name="Karasinski D."/>
            <person name="Kautmanova I."/>
            <person name="Kiss B."/>
            <person name="Kocsube S."/>
            <person name="Kotiranta H."/>
            <person name="LaButti K.M."/>
            <person name="Lechner B.E."/>
            <person name="Liimatainen K."/>
            <person name="Lipzen A."/>
            <person name="Lukacs Z."/>
            <person name="Mihaltcheva S."/>
            <person name="Morgado L.N."/>
            <person name="Niskanen T."/>
            <person name="Noordeloos M.E."/>
            <person name="Ohm R.A."/>
            <person name="Ortiz-Santana B."/>
            <person name="Ovrebo C."/>
            <person name="Racz N."/>
            <person name="Riley R."/>
            <person name="Savchenko A."/>
            <person name="Shiryaev A."/>
            <person name="Soop K."/>
            <person name="Spirin V."/>
            <person name="Szebenyi C."/>
            <person name="Tomsovsky M."/>
            <person name="Tulloss R.E."/>
            <person name="Uehling J."/>
            <person name="Grigoriev I.V."/>
            <person name="Vagvolgyi C."/>
            <person name="Papp T."/>
            <person name="Martin F.M."/>
            <person name="Miettinen O."/>
            <person name="Hibbett D.S."/>
            <person name="Nagy L.G."/>
        </authorList>
    </citation>
    <scope>NUCLEOTIDE SEQUENCE [LARGE SCALE GENOMIC DNA]</scope>
    <source>
        <strain evidence="1 2">CBS 962.96</strain>
    </source>
</reference>
<dbReference type="AlphaFoldDB" id="A0A4S8LYF8"/>
<dbReference type="OrthoDB" id="10572681at2759"/>
<evidence type="ECO:0000313" key="1">
    <source>
        <dbReference type="EMBL" id="THU94736.1"/>
    </source>
</evidence>
<protein>
    <submittedName>
        <fullName evidence="1">Uncharacterized protein</fullName>
    </submittedName>
</protein>
<dbReference type="EMBL" id="ML179217">
    <property type="protein sequence ID" value="THU94736.1"/>
    <property type="molecule type" value="Genomic_DNA"/>
</dbReference>
<organism evidence="1 2">
    <name type="scientific">Dendrothele bispora (strain CBS 962.96)</name>
    <dbReference type="NCBI Taxonomy" id="1314807"/>
    <lineage>
        <taxon>Eukaryota</taxon>
        <taxon>Fungi</taxon>
        <taxon>Dikarya</taxon>
        <taxon>Basidiomycota</taxon>
        <taxon>Agaricomycotina</taxon>
        <taxon>Agaricomycetes</taxon>
        <taxon>Agaricomycetidae</taxon>
        <taxon>Agaricales</taxon>
        <taxon>Agaricales incertae sedis</taxon>
        <taxon>Dendrothele</taxon>
    </lineage>
</organism>